<dbReference type="EMBL" id="CAXHTB010000020">
    <property type="protein sequence ID" value="CAL0327857.1"/>
    <property type="molecule type" value="Genomic_DNA"/>
</dbReference>
<proteinExistence type="predicted"/>
<dbReference type="GO" id="GO:0016567">
    <property type="term" value="P:protein ubiquitination"/>
    <property type="evidence" value="ECO:0007669"/>
    <property type="project" value="InterPro"/>
</dbReference>
<comment type="pathway">
    <text evidence="3">Protein modification; protein ubiquitination.</text>
</comment>
<evidence type="ECO:0000313" key="12">
    <source>
        <dbReference type="EMBL" id="CAL0327857.1"/>
    </source>
</evidence>
<gene>
    <name evidence="12" type="ORF">LLUT_LOCUS28917</name>
</gene>
<dbReference type="InterPro" id="IPR002867">
    <property type="entry name" value="IBR_dom"/>
</dbReference>
<evidence type="ECO:0000256" key="8">
    <source>
        <dbReference type="ARBA" id="ARBA00022771"/>
    </source>
</evidence>
<evidence type="ECO:0000259" key="11">
    <source>
        <dbReference type="PROSITE" id="PS51873"/>
    </source>
</evidence>
<dbReference type="SMART" id="SM00647">
    <property type="entry name" value="IBR"/>
    <property type="match status" value="1"/>
</dbReference>
<protein>
    <recommendedName>
        <fullName evidence="4">RBR-type E3 ubiquitin transferase</fullName>
        <ecNumber evidence="4">2.3.2.31</ecNumber>
    </recommendedName>
</protein>
<evidence type="ECO:0000256" key="9">
    <source>
        <dbReference type="ARBA" id="ARBA00022786"/>
    </source>
</evidence>
<keyword evidence="8" id="KW-0863">Zinc-finger</keyword>
<evidence type="ECO:0000256" key="6">
    <source>
        <dbReference type="ARBA" id="ARBA00022723"/>
    </source>
</evidence>
<dbReference type="Gene3D" id="1.20.120.1750">
    <property type="match status" value="1"/>
</dbReference>
<keyword evidence="7" id="KW-0677">Repeat</keyword>
<dbReference type="Proteomes" id="UP001497480">
    <property type="component" value="Unassembled WGS sequence"/>
</dbReference>
<feature type="domain" description="RING-type" evidence="11">
    <location>
        <begin position="1"/>
        <end position="153"/>
    </location>
</feature>
<evidence type="ECO:0000256" key="5">
    <source>
        <dbReference type="ARBA" id="ARBA00022679"/>
    </source>
</evidence>
<sequence length="153" mass="17977">MYVESKLQENVVKIWCPQPECEVGLLDLQHCHGILPEEVFDRWGDALCEAMILENEKFYCPFKDCSALMVNDGGELVKESECPNCRRLFCAQCRVLWHDGIECHEFQKLNKDEREKEDIMLMQLANNNKWMRCSKCRFFVEKSGGCMYLKCSF</sequence>
<dbReference type="GO" id="GO:0008270">
    <property type="term" value="F:zinc ion binding"/>
    <property type="evidence" value="ECO:0007669"/>
    <property type="project" value="UniProtKB-KW"/>
</dbReference>
<keyword evidence="6" id="KW-0479">Metal-binding</keyword>
<dbReference type="InterPro" id="IPR031127">
    <property type="entry name" value="E3_UB_ligase_RBR"/>
</dbReference>
<evidence type="ECO:0000256" key="4">
    <source>
        <dbReference type="ARBA" id="ARBA00012251"/>
    </source>
</evidence>
<evidence type="ECO:0000256" key="2">
    <source>
        <dbReference type="ARBA" id="ARBA00001947"/>
    </source>
</evidence>
<dbReference type="CDD" id="cd22582">
    <property type="entry name" value="BRcat_RBR_unk"/>
    <property type="match status" value="1"/>
</dbReference>
<keyword evidence="9" id="KW-0833">Ubl conjugation pathway</keyword>
<comment type="catalytic activity">
    <reaction evidence="1">
        <text>[E2 ubiquitin-conjugating enzyme]-S-ubiquitinyl-L-cysteine + [acceptor protein]-L-lysine = [E2 ubiquitin-conjugating enzyme]-L-cysteine + [acceptor protein]-N(6)-ubiquitinyl-L-lysine.</text>
        <dbReference type="EC" id="2.3.2.31"/>
    </reaction>
</comment>
<evidence type="ECO:0000256" key="1">
    <source>
        <dbReference type="ARBA" id="ARBA00001798"/>
    </source>
</evidence>
<evidence type="ECO:0000256" key="10">
    <source>
        <dbReference type="ARBA" id="ARBA00022833"/>
    </source>
</evidence>
<comment type="caution">
    <text evidence="12">The sequence shown here is derived from an EMBL/GenBank/DDBJ whole genome shotgun (WGS) entry which is preliminary data.</text>
</comment>
<keyword evidence="13" id="KW-1185">Reference proteome</keyword>
<dbReference type="Pfam" id="PF01485">
    <property type="entry name" value="IBR"/>
    <property type="match status" value="1"/>
</dbReference>
<organism evidence="12 13">
    <name type="scientific">Lupinus luteus</name>
    <name type="common">European yellow lupine</name>
    <dbReference type="NCBI Taxonomy" id="3873"/>
    <lineage>
        <taxon>Eukaryota</taxon>
        <taxon>Viridiplantae</taxon>
        <taxon>Streptophyta</taxon>
        <taxon>Embryophyta</taxon>
        <taxon>Tracheophyta</taxon>
        <taxon>Spermatophyta</taxon>
        <taxon>Magnoliopsida</taxon>
        <taxon>eudicotyledons</taxon>
        <taxon>Gunneridae</taxon>
        <taxon>Pentapetalae</taxon>
        <taxon>rosids</taxon>
        <taxon>fabids</taxon>
        <taxon>Fabales</taxon>
        <taxon>Fabaceae</taxon>
        <taxon>Papilionoideae</taxon>
        <taxon>50 kb inversion clade</taxon>
        <taxon>genistoids sensu lato</taxon>
        <taxon>core genistoids</taxon>
        <taxon>Genisteae</taxon>
        <taxon>Lupinus</taxon>
    </lineage>
</organism>
<evidence type="ECO:0000313" key="13">
    <source>
        <dbReference type="Proteomes" id="UP001497480"/>
    </source>
</evidence>
<keyword evidence="5" id="KW-0808">Transferase</keyword>
<dbReference type="PROSITE" id="PS51873">
    <property type="entry name" value="TRIAD"/>
    <property type="match status" value="1"/>
</dbReference>
<name>A0AAV1Y1F5_LUPLU</name>
<dbReference type="PANTHER" id="PTHR11685">
    <property type="entry name" value="RBR FAMILY RING FINGER AND IBR DOMAIN-CONTAINING"/>
    <property type="match status" value="1"/>
</dbReference>
<accession>A0AAV1Y1F5</accession>
<dbReference type="AlphaFoldDB" id="A0AAV1Y1F5"/>
<comment type="cofactor">
    <cofactor evidence="2">
        <name>Zn(2+)</name>
        <dbReference type="ChEBI" id="CHEBI:29105"/>
    </cofactor>
</comment>
<evidence type="ECO:0000256" key="7">
    <source>
        <dbReference type="ARBA" id="ARBA00022737"/>
    </source>
</evidence>
<dbReference type="EC" id="2.3.2.31" evidence="4"/>
<dbReference type="InterPro" id="IPR013083">
    <property type="entry name" value="Znf_RING/FYVE/PHD"/>
</dbReference>
<dbReference type="GO" id="GO:0061630">
    <property type="term" value="F:ubiquitin protein ligase activity"/>
    <property type="evidence" value="ECO:0007669"/>
    <property type="project" value="UniProtKB-EC"/>
</dbReference>
<reference evidence="12 13" key="1">
    <citation type="submission" date="2024-03" db="EMBL/GenBank/DDBJ databases">
        <authorList>
            <person name="Martinez-Hernandez J."/>
        </authorList>
    </citation>
    <scope>NUCLEOTIDE SEQUENCE [LARGE SCALE GENOMIC DNA]</scope>
</reference>
<dbReference type="SUPFAM" id="SSF57850">
    <property type="entry name" value="RING/U-box"/>
    <property type="match status" value="2"/>
</dbReference>
<keyword evidence="10" id="KW-0862">Zinc</keyword>
<dbReference type="InterPro" id="IPR044066">
    <property type="entry name" value="TRIAD_supradom"/>
</dbReference>
<dbReference type="Gene3D" id="3.30.40.10">
    <property type="entry name" value="Zinc/RING finger domain, C3HC4 (zinc finger)"/>
    <property type="match status" value="1"/>
</dbReference>
<evidence type="ECO:0000256" key="3">
    <source>
        <dbReference type="ARBA" id="ARBA00004906"/>
    </source>
</evidence>